<reference evidence="3" key="1">
    <citation type="journal article" date="2018" name="DNA Res.">
        <title>Multiple hybrid de novo genome assembly of finger millet, an orphan allotetraploid crop.</title>
        <authorList>
            <person name="Hatakeyama M."/>
            <person name="Aluri S."/>
            <person name="Balachadran M.T."/>
            <person name="Sivarajan S.R."/>
            <person name="Patrignani A."/>
            <person name="Gruter S."/>
            <person name="Poveda L."/>
            <person name="Shimizu-Inatsugi R."/>
            <person name="Baeten J."/>
            <person name="Francoijs K.J."/>
            <person name="Nataraja K.N."/>
            <person name="Reddy Y.A.N."/>
            <person name="Phadnis S."/>
            <person name="Ravikumar R.L."/>
            <person name="Schlapbach R."/>
            <person name="Sreeman S.M."/>
            <person name="Shimizu K.K."/>
        </authorList>
    </citation>
    <scope>NUCLEOTIDE SEQUENCE</scope>
</reference>
<accession>A0AAV5DXM5</accession>
<dbReference type="Pfam" id="PF12819">
    <property type="entry name" value="Malectin_like"/>
    <property type="match status" value="1"/>
</dbReference>
<dbReference type="EMBL" id="BQKI01000071">
    <property type="protein sequence ID" value="GJN14996.1"/>
    <property type="molecule type" value="Genomic_DNA"/>
</dbReference>
<comment type="subcellular location">
    <subcellularLocation>
        <location evidence="1">Membrane</location>
        <topology evidence="1">Single-pass membrane protein</topology>
    </subcellularLocation>
</comment>
<gene>
    <name evidence="3" type="primary">gb01880</name>
    <name evidence="3" type="ORF">PR202_gb01880</name>
</gene>
<evidence type="ECO:0000256" key="1">
    <source>
        <dbReference type="ARBA" id="ARBA00004167"/>
    </source>
</evidence>
<proteinExistence type="predicted"/>
<name>A0AAV5DXM5_ELECO</name>
<dbReference type="GO" id="GO:0016020">
    <property type="term" value="C:membrane"/>
    <property type="evidence" value="ECO:0007669"/>
    <property type="project" value="UniProtKB-SubCell"/>
</dbReference>
<feature type="domain" description="Malectin-like" evidence="2">
    <location>
        <begin position="4"/>
        <end position="104"/>
    </location>
</feature>
<protein>
    <recommendedName>
        <fullName evidence="2">Malectin-like domain-containing protein</fullName>
    </recommendedName>
</protein>
<organism evidence="3 4">
    <name type="scientific">Eleusine coracana subsp. coracana</name>
    <dbReference type="NCBI Taxonomy" id="191504"/>
    <lineage>
        <taxon>Eukaryota</taxon>
        <taxon>Viridiplantae</taxon>
        <taxon>Streptophyta</taxon>
        <taxon>Embryophyta</taxon>
        <taxon>Tracheophyta</taxon>
        <taxon>Spermatophyta</taxon>
        <taxon>Magnoliopsida</taxon>
        <taxon>Liliopsida</taxon>
        <taxon>Poales</taxon>
        <taxon>Poaceae</taxon>
        <taxon>PACMAD clade</taxon>
        <taxon>Chloridoideae</taxon>
        <taxon>Cynodonteae</taxon>
        <taxon>Eleusininae</taxon>
        <taxon>Eleusine</taxon>
    </lineage>
</organism>
<evidence type="ECO:0000259" key="2">
    <source>
        <dbReference type="Pfam" id="PF12819"/>
    </source>
</evidence>
<dbReference type="PANTHER" id="PTHR45631:SF114">
    <property type="entry name" value="OS05G0525800 PROTEIN"/>
    <property type="match status" value="1"/>
</dbReference>
<dbReference type="Proteomes" id="UP001054889">
    <property type="component" value="Unassembled WGS sequence"/>
</dbReference>
<evidence type="ECO:0000313" key="4">
    <source>
        <dbReference type="Proteomes" id="UP001054889"/>
    </source>
</evidence>
<dbReference type="InterPro" id="IPR024788">
    <property type="entry name" value="Malectin-like_Carb-bd_dom"/>
</dbReference>
<dbReference type="PANTHER" id="PTHR45631">
    <property type="entry name" value="OS07G0107800 PROTEIN-RELATED"/>
    <property type="match status" value="1"/>
</dbReference>
<keyword evidence="4" id="KW-1185">Reference proteome</keyword>
<sequence length="105" mass="12380">MRKRYPDDQHDRIWFPWVNPTKWAALSTTNRVQNLDDDIYEAPSKVMQTAITPRNASMNIEFYWDSEPQPKDPTPGYIGILHFSELQLLPSNVVRQFYINLNGRL</sequence>
<comment type="caution">
    <text evidence="3">The sequence shown here is derived from an EMBL/GenBank/DDBJ whole genome shotgun (WGS) entry which is preliminary data.</text>
</comment>
<dbReference type="AlphaFoldDB" id="A0AAV5DXM5"/>
<evidence type="ECO:0000313" key="3">
    <source>
        <dbReference type="EMBL" id="GJN14996.1"/>
    </source>
</evidence>
<reference evidence="3" key="2">
    <citation type="submission" date="2021-12" db="EMBL/GenBank/DDBJ databases">
        <title>Resequencing data analysis of finger millet.</title>
        <authorList>
            <person name="Hatakeyama M."/>
            <person name="Aluri S."/>
            <person name="Balachadran M.T."/>
            <person name="Sivarajan S.R."/>
            <person name="Poveda L."/>
            <person name="Shimizu-Inatsugi R."/>
            <person name="Schlapbach R."/>
            <person name="Sreeman S.M."/>
            <person name="Shimizu K.K."/>
        </authorList>
    </citation>
    <scope>NUCLEOTIDE SEQUENCE</scope>
</reference>